<name>A0A430B4S0_9ENTE</name>
<accession>A0A430B4S0</accession>
<dbReference type="Pfam" id="PF11151">
    <property type="entry name" value="DUF2929"/>
    <property type="match status" value="1"/>
</dbReference>
<comment type="caution">
    <text evidence="2">The sequence shown here is derived from an EMBL/GenBank/DDBJ whole genome shotgun (WGS) entry which is preliminary data.</text>
</comment>
<evidence type="ECO:0000313" key="2">
    <source>
        <dbReference type="EMBL" id="RSU15298.1"/>
    </source>
</evidence>
<dbReference type="EMBL" id="NGKB01000005">
    <property type="protein sequence ID" value="RSU15298.1"/>
    <property type="molecule type" value="Genomic_DNA"/>
</dbReference>
<dbReference type="GeneID" id="95580624"/>
<protein>
    <submittedName>
        <fullName evidence="2">DUF2929 domain-containing protein</fullName>
    </submittedName>
</protein>
<reference evidence="2 3" key="1">
    <citation type="submission" date="2017-05" db="EMBL/GenBank/DDBJ databases">
        <title>Vagococcus spp. assemblies.</title>
        <authorList>
            <person name="Gulvik C.A."/>
        </authorList>
    </citation>
    <scope>NUCLEOTIDE SEQUENCE [LARGE SCALE GENOMIC DNA]</scope>
    <source>
        <strain evidence="2 3">SS1714</strain>
    </source>
</reference>
<dbReference type="Proteomes" id="UP000288028">
    <property type="component" value="Unassembled WGS sequence"/>
</dbReference>
<dbReference type="AlphaFoldDB" id="A0A430B4S0"/>
<dbReference type="InterPro" id="IPR021324">
    <property type="entry name" value="DUF2929"/>
</dbReference>
<sequence>MKNLIVLLWSLILGQVVGYIGGALTGGTYDFVQVTTISLICGVIIMLIGEAALPKKQKKSAAK</sequence>
<keyword evidence="1" id="KW-0472">Membrane</keyword>
<dbReference type="OrthoDB" id="2139526at2"/>
<evidence type="ECO:0000256" key="1">
    <source>
        <dbReference type="SAM" id="Phobius"/>
    </source>
</evidence>
<feature type="transmembrane region" description="Helical" evidence="1">
    <location>
        <begin position="34"/>
        <end position="53"/>
    </location>
</feature>
<proteinExistence type="predicted"/>
<keyword evidence="1" id="KW-1133">Transmembrane helix</keyword>
<organism evidence="2 3">
    <name type="scientific">Vagococcus carniphilus</name>
    <dbReference type="NCBI Taxonomy" id="218144"/>
    <lineage>
        <taxon>Bacteria</taxon>
        <taxon>Bacillati</taxon>
        <taxon>Bacillota</taxon>
        <taxon>Bacilli</taxon>
        <taxon>Lactobacillales</taxon>
        <taxon>Enterococcaceae</taxon>
        <taxon>Vagococcus</taxon>
    </lineage>
</organism>
<keyword evidence="3" id="KW-1185">Reference proteome</keyword>
<keyword evidence="1" id="KW-0812">Transmembrane</keyword>
<evidence type="ECO:0000313" key="3">
    <source>
        <dbReference type="Proteomes" id="UP000288028"/>
    </source>
</evidence>
<dbReference type="RefSeq" id="WP_126793028.1">
    <property type="nucleotide sequence ID" value="NZ_CP060720.1"/>
</dbReference>
<gene>
    <name evidence="2" type="ORF">CBF28_06120</name>
</gene>